<dbReference type="Gene3D" id="3.30.70.1020">
    <property type="entry name" value="Trehalose-6-phosphate phosphatase related protein, domain 2"/>
    <property type="match status" value="1"/>
</dbReference>
<dbReference type="EC" id="3.6.1.1" evidence="5"/>
<dbReference type="Gene3D" id="1.50.10.10">
    <property type="match status" value="1"/>
</dbReference>
<dbReference type="FunFam" id="1.50.10.10:FF:000053">
    <property type="entry name" value="Putative glycosyl hydrolase"/>
    <property type="match status" value="1"/>
</dbReference>
<dbReference type="SUPFAM" id="SSF56784">
    <property type="entry name" value="HAD-like"/>
    <property type="match status" value="2"/>
</dbReference>
<keyword evidence="5" id="KW-0378">Hydrolase</keyword>
<dbReference type="SUPFAM" id="SSF48208">
    <property type="entry name" value="Six-hairpin glycosidases"/>
    <property type="match status" value="1"/>
</dbReference>
<dbReference type="Pfam" id="PF03636">
    <property type="entry name" value="Glyco_hydro_65N"/>
    <property type="match status" value="1"/>
</dbReference>
<dbReference type="InterPro" id="IPR023214">
    <property type="entry name" value="HAD_sf"/>
</dbReference>
<dbReference type="GO" id="GO:0004553">
    <property type="term" value="F:hydrolase activity, hydrolyzing O-glycosyl compounds"/>
    <property type="evidence" value="ECO:0007669"/>
    <property type="project" value="TreeGrafter"/>
</dbReference>
<dbReference type="InterPro" id="IPR005196">
    <property type="entry name" value="Glyco_hydro_65_N"/>
</dbReference>
<comment type="caution">
    <text evidence="5">The sequence shown here is derived from an EMBL/GenBank/DDBJ whole genome shotgun (WGS) entry which is preliminary data.</text>
</comment>
<dbReference type="GO" id="GO:0005992">
    <property type="term" value="P:trehalose biosynthetic process"/>
    <property type="evidence" value="ECO:0007669"/>
    <property type="project" value="InterPro"/>
</dbReference>
<evidence type="ECO:0000259" key="4">
    <source>
        <dbReference type="Pfam" id="PF03636"/>
    </source>
</evidence>
<dbReference type="Pfam" id="PF03633">
    <property type="entry name" value="Glyco_hydro_65C"/>
    <property type="match status" value="1"/>
</dbReference>
<dbReference type="EMBL" id="CAJHIS010000003">
    <property type="protein sequence ID" value="CAD6491906.1"/>
    <property type="molecule type" value="Genomic_DNA"/>
</dbReference>
<dbReference type="InterPro" id="IPR006379">
    <property type="entry name" value="HAD-SF_hydro_IIB"/>
</dbReference>
<dbReference type="InterPro" id="IPR005195">
    <property type="entry name" value="Glyco_hydro_65_M"/>
</dbReference>
<accession>A0A811T3R8</accession>
<feature type="domain" description="Glycoside hydrolase family 65 central catalytic" evidence="2">
    <location>
        <begin position="913"/>
        <end position="1307"/>
    </location>
</feature>
<dbReference type="InterPro" id="IPR005194">
    <property type="entry name" value="Glyco_hydro_65_C"/>
</dbReference>
<dbReference type="NCBIfam" id="TIGR02009">
    <property type="entry name" value="PGMB-YQAB-SF"/>
    <property type="match status" value="1"/>
</dbReference>
<dbReference type="Pfam" id="PF03632">
    <property type="entry name" value="Glyco_hydro_65m"/>
    <property type="match status" value="1"/>
</dbReference>
<dbReference type="InterPro" id="IPR012341">
    <property type="entry name" value="6hp_glycosidase-like_sf"/>
</dbReference>
<dbReference type="Gene3D" id="2.60.420.10">
    <property type="entry name" value="Maltose phosphorylase, domain 3"/>
    <property type="match status" value="1"/>
</dbReference>
<dbReference type="InterPro" id="IPR008928">
    <property type="entry name" value="6-hairpin_glycosidase_sf"/>
</dbReference>
<dbReference type="InterPro" id="IPR023198">
    <property type="entry name" value="PGP-like_dom2"/>
</dbReference>
<dbReference type="Pfam" id="PF00702">
    <property type="entry name" value="Hydrolase"/>
    <property type="match status" value="1"/>
</dbReference>
<dbReference type="InterPro" id="IPR003337">
    <property type="entry name" value="Trehalose_PPase"/>
</dbReference>
<dbReference type="InterPro" id="IPR006439">
    <property type="entry name" value="HAD-SF_hydro_IA"/>
</dbReference>
<organism evidence="5 6">
    <name type="scientific">Candidatus Argoarchaeum ethanivorans</name>
    <dbReference type="NCBI Taxonomy" id="2608793"/>
    <lineage>
        <taxon>Archaea</taxon>
        <taxon>Methanobacteriati</taxon>
        <taxon>Methanobacteriota</taxon>
        <taxon>Stenosarchaea group</taxon>
        <taxon>Methanomicrobia</taxon>
        <taxon>Methanosarcinales</taxon>
        <taxon>Methanosarcinales incertae sedis</taxon>
        <taxon>GOM Arc I cluster</taxon>
        <taxon>Candidatus Argoarchaeum</taxon>
    </lineage>
</organism>
<dbReference type="NCBIfam" id="TIGR00685">
    <property type="entry name" value="T6PP"/>
    <property type="match status" value="1"/>
</dbReference>
<dbReference type="GO" id="GO:0004427">
    <property type="term" value="F:inorganic diphosphate phosphatase activity"/>
    <property type="evidence" value="ECO:0007669"/>
    <property type="project" value="UniProtKB-EC"/>
</dbReference>
<evidence type="ECO:0000313" key="6">
    <source>
        <dbReference type="Proteomes" id="UP000634805"/>
    </source>
</evidence>
<dbReference type="InterPro" id="IPR011013">
    <property type="entry name" value="Gal_mutarotase_sf_dom"/>
</dbReference>
<evidence type="ECO:0000259" key="3">
    <source>
        <dbReference type="Pfam" id="PF03633"/>
    </source>
</evidence>
<dbReference type="PANTHER" id="PTHR11051">
    <property type="entry name" value="GLYCOSYL HYDROLASE-RELATED"/>
    <property type="match status" value="1"/>
</dbReference>
<protein>
    <submittedName>
        <fullName evidence="5">Pyrophosphatase PpaX</fullName>
        <ecNumber evidence="5">3.6.1.1</ecNumber>
    </submittedName>
</protein>
<dbReference type="SUPFAM" id="SSF74650">
    <property type="entry name" value="Galactose mutarotase-like"/>
    <property type="match status" value="1"/>
</dbReference>
<feature type="domain" description="Glycoside hydrolase family 65 N-terminal" evidence="4">
    <location>
        <begin position="598"/>
        <end position="853"/>
    </location>
</feature>
<dbReference type="InterPro" id="IPR036412">
    <property type="entry name" value="HAD-like_sf"/>
</dbReference>
<dbReference type="Gene3D" id="1.10.150.240">
    <property type="entry name" value="Putative phosphatase, domain 2"/>
    <property type="match status" value="1"/>
</dbReference>
<dbReference type="Pfam" id="PF02358">
    <property type="entry name" value="Trehalose_PPase"/>
    <property type="match status" value="1"/>
</dbReference>
<sequence length="1399" mass="158809">MYLNLTYIIVTDNQMLLKTLKKVLQLSSDLNLSDLNICKGQKISVSAQRSCAGRQVTSIFIKGKWKLDLPGEVTTVVNRINTHSFTISRSRYDAVIFDLDGVVTRTARMHAAAWKKLFDQYLKKKFEDFKPFDMDDYHRYVDGMPRYDGVKNFLEARGIEISYGKPDDSPGTETICGLGNKKNQAFLECLKEEGVEVYQSSIDLIKKLKDKDFKTAIVSSSKSCAEVLDAANISDLFNVKVDGVDSESLDLKGKPDPAIFVEASDRLEVNPKRCVVVEDAISGVRAGSKGGFGLVIGVNRGKQEKALKDCGADLVVNDLSEIEIVIKIDDLLDGLEHFKEIEQQVKDKKVVVFLDYDGTLTPIVSHPEGAVLSLDMKKTLVMLSDQCTVAVISGRDLKDVKERVGIDGIYYAGSHGFEIEGPEYLKMEYEKAGSFLPLLDEAEENLKQQLAHVGGCQVERKKFSIAVHYRNVEDRDVKFIEEVVNRAALHYAKLRESCGKKVYELQPNVNWDKGKALSWLLDATELDRPDTIPFYIGDDLTDEDAFAVLQMQGIGVVVGDGSRHTSAKYRLKNPAQVEVFLHALTTLIEEGSSWSLIYKDFNSEEEGLREALCTLGNGYFATRGAAPESGADEIHYPGTYLAGGYNRLKTKIDKSTIENEDLVNLPNWLCLNFRILGEDWFNLTNVDILSYRQELDLKKGILSRTVHFKDKNNRQTRLLNRSLVHMGDMHIAAIETVLIPVNWSGKIEICSALDGQVANSGVKRYKNLNNKHLEEVESKQVDDNTILLQVRTNQSKLDISEASRTQVFKDESPVIVERLLVEKPAYIAQHFTVELTEGEKLSMEKVVSLFTSRDAAISECTLESEKAVLDAPRFNGLLRTHTTAWKHLWHTFEINLGLNSSNNGNPIQRILRLYTFHLLESASMHSLDIDVGMPSRGWHGEAYRGHIFWDELIIFPFLIYRVPQIARTLLMYRYRRLKEARKAAYKLGYKGAMYPWQSGSNGREESQKVHLNPVSGHWVRDNTHLQRHINAAIVYNIWQYYQVTCDLEFLSFYGAEIILEIARFWASIATYNKKLDRYEILGAVGPDEYHDSYPGAKSSGVNNNAYTNVMAVFVLNRAIKLFELLPEQQWKELCEKLDINEAEKVRWKEISHKMLIVFHDDGVISQFEGYEHLDELNWERYQKKYGNIERLDRILEAEGDTTNRYKVSKQADVLMLFYLFSSEELSQLFGQLGYSFEYETIPKNIDYYLKRTSNGSSLSWIIHSWVAARRDRKRSWELFNQALKTDVADIQGGTTSEGIHLGAMSGCVDIVQRCYTGLESRGNILRFNPVLPEELKRIRLHLRYRGHLFELDITADKLKIEALPGGAKPVLVEVKGNVFELGAGETKEVVFNGSTSSYF</sequence>
<dbReference type="NCBIfam" id="TIGR01484">
    <property type="entry name" value="HAD-SF-IIB"/>
    <property type="match status" value="1"/>
</dbReference>
<dbReference type="GO" id="GO:0030246">
    <property type="term" value="F:carbohydrate binding"/>
    <property type="evidence" value="ECO:0007669"/>
    <property type="project" value="InterPro"/>
</dbReference>
<name>A0A811T3R8_9EURY</name>
<comment type="similarity">
    <text evidence="1">Belongs to the HAD-like hydrolase superfamily. CbbY/CbbZ/Gph/YieH family.</text>
</comment>
<evidence type="ECO:0000313" key="5">
    <source>
        <dbReference type="EMBL" id="CAD6491906.1"/>
    </source>
</evidence>
<reference evidence="5" key="1">
    <citation type="submission" date="2020-10" db="EMBL/GenBank/DDBJ databases">
        <authorList>
            <person name="Hahn C.J."/>
            <person name="Laso-Perez R."/>
            <person name="Vulcano F."/>
            <person name="Vaziourakis K.-M."/>
            <person name="Stokke R."/>
            <person name="Steen I.H."/>
            <person name="Teske A."/>
            <person name="Boetius A."/>
            <person name="Liebeke M."/>
            <person name="Amann R."/>
            <person name="Knittel K."/>
        </authorList>
    </citation>
    <scope>NUCLEOTIDE SEQUENCE</scope>
    <source>
        <strain evidence="5">Gfbio:e3339647-f889-4370-9287-4fb5cb688e4c:AG392D22_GoMArc1</strain>
    </source>
</reference>
<feature type="domain" description="Glycoside hydrolase family 65 C-terminal" evidence="3">
    <location>
        <begin position="1318"/>
        <end position="1381"/>
    </location>
</feature>
<dbReference type="InterPro" id="IPR037018">
    <property type="entry name" value="GH65_N"/>
</dbReference>
<dbReference type="SFLD" id="SFLDG01129">
    <property type="entry name" value="C1.5:_HAD__Beta-PGM__Phosphata"/>
    <property type="match status" value="1"/>
</dbReference>
<dbReference type="Proteomes" id="UP000634805">
    <property type="component" value="Unassembled WGS sequence"/>
</dbReference>
<dbReference type="Gene3D" id="2.70.98.40">
    <property type="entry name" value="Glycoside hydrolase, family 65, N-terminal domain"/>
    <property type="match status" value="1"/>
</dbReference>
<gene>
    <name evidence="5" type="primary">ppaX</name>
    <name evidence="5" type="ORF">EMLJLAPB_00177</name>
</gene>
<dbReference type="CDD" id="cd01627">
    <property type="entry name" value="HAD_TPP"/>
    <property type="match status" value="1"/>
</dbReference>
<proteinExistence type="inferred from homology"/>
<evidence type="ECO:0000256" key="1">
    <source>
        <dbReference type="ARBA" id="ARBA00006171"/>
    </source>
</evidence>
<dbReference type="InterPro" id="IPR010976">
    <property type="entry name" value="B-phosphoglucomutase_hydrolase"/>
</dbReference>
<evidence type="ECO:0000259" key="2">
    <source>
        <dbReference type="Pfam" id="PF03632"/>
    </source>
</evidence>
<dbReference type="NCBIfam" id="TIGR01509">
    <property type="entry name" value="HAD-SF-IA-v3"/>
    <property type="match status" value="1"/>
</dbReference>
<dbReference type="Gene3D" id="3.40.50.1000">
    <property type="entry name" value="HAD superfamily/HAD-like"/>
    <property type="match status" value="2"/>
</dbReference>
<dbReference type="SFLD" id="SFLDS00003">
    <property type="entry name" value="Haloacid_Dehalogenase"/>
    <property type="match status" value="1"/>
</dbReference>
<dbReference type="PANTHER" id="PTHR11051:SF8">
    <property type="entry name" value="PROTEIN-GLUCOSYLGALACTOSYLHYDROXYLYSINE GLUCOSIDASE"/>
    <property type="match status" value="1"/>
</dbReference>